<sequence length="137" mass="15187">MLAKVRLTMQGRRMFIAKAFRPLRPRKRSSFSLFRVTASPWVRGFDLPGHGNPSLPQFLSRSPIPSSHSDLSTTSSSPSPSSAVAPIWPAIGIAPSHVQRDDIVFTRSVEPRAWQLVGYTGRFKNNSSHHHGDAADR</sequence>
<feature type="non-terminal residue" evidence="2">
    <location>
        <position position="137"/>
    </location>
</feature>
<feature type="compositionally biased region" description="Low complexity" evidence="1">
    <location>
        <begin position="65"/>
        <end position="82"/>
    </location>
</feature>
<organism evidence="2 3">
    <name type="scientific">Microdochium bolleyi</name>
    <dbReference type="NCBI Taxonomy" id="196109"/>
    <lineage>
        <taxon>Eukaryota</taxon>
        <taxon>Fungi</taxon>
        <taxon>Dikarya</taxon>
        <taxon>Ascomycota</taxon>
        <taxon>Pezizomycotina</taxon>
        <taxon>Sordariomycetes</taxon>
        <taxon>Xylariomycetidae</taxon>
        <taxon>Xylariales</taxon>
        <taxon>Microdochiaceae</taxon>
        <taxon>Microdochium</taxon>
    </lineage>
</organism>
<accession>A0A136IS52</accession>
<feature type="compositionally biased region" description="Polar residues" evidence="1">
    <location>
        <begin position="54"/>
        <end position="64"/>
    </location>
</feature>
<dbReference type="AlphaFoldDB" id="A0A136IS52"/>
<dbReference type="InParanoid" id="A0A136IS52"/>
<proteinExistence type="predicted"/>
<evidence type="ECO:0000313" key="2">
    <source>
        <dbReference type="EMBL" id="KXJ87707.1"/>
    </source>
</evidence>
<name>A0A136IS52_9PEZI</name>
<evidence type="ECO:0000313" key="3">
    <source>
        <dbReference type="Proteomes" id="UP000070501"/>
    </source>
</evidence>
<dbReference type="EMBL" id="KQ964261">
    <property type="protein sequence ID" value="KXJ87707.1"/>
    <property type="molecule type" value="Genomic_DNA"/>
</dbReference>
<feature type="region of interest" description="Disordered" evidence="1">
    <location>
        <begin position="53"/>
        <end position="83"/>
    </location>
</feature>
<evidence type="ECO:0000256" key="1">
    <source>
        <dbReference type="SAM" id="MobiDB-lite"/>
    </source>
</evidence>
<reference evidence="3" key="1">
    <citation type="submission" date="2016-02" db="EMBL/GenBank/DDBJ databases">
        <title>Draft genome sequence of Microdochium bolleyi, a fungal endophyte of beachgrass.</title>
        <authorList>
            <consortium name="DOE Joint Genome Institute"/>
            <person name="David A.S."/>
            <person name="May G."/>
            <person name="Haridas S."/>
            <person name="Lim J."/>
            <person name="Wang M."/>
            <person name="Labutti K."/>
            <person name="Lipzen A."/>
            <person name="Barry K."/>
            <person name="Grigoriev I.V."/>
        </authorList>
    </citation>
    <scope>NUCLEOTIDE SEQUENCE [LARGE SCALE GENOMIC DNA]</scope>
    <source>
        <strain evidence="3">J235TASD1</strain>
    </source>
</reference>
<keyword evidence="3" id="KW-1185">Reference proteome</keyword>
<protein>
    <submittedName>
        <fullName evidence="2">Uncharacterized protein</fullName>
    </submittedName>
</protein>
<gene>
    <name evidence="2" type="ORF">Micbo1qcDRAFT_167267</name>
</gene>
<dbReference type="Proteomes" id="UP000070501">
    <property type="component" value="Unassembled WGS sequence"/>
</dbReference>